<dbReference type="SUPFAM" id="SSF116734">
    <property type="entry name" value="DNA methylase specificity domain"/>
    <property type="match status" value="2"/>
</dbReference>
<dbReference type="InterPro" id="IPR002052">
    <property type="entry name" value="DNA_methylase_N6_adenine_CS"/>
</dbReference>
<dbReference type="CDD" id="cd17293">
    <property type="entry name" value="RMtype1_S_Ppo21ORF8840P_TRD1-CR1_like"/>
    <property type="match status" value="1"/>
</dbReference>
<dbReference type="EMBL" id="AACCXM010000004">
    <property type="protein sequence ID" value="EAK0468929.1"/>
    <property type="molecule type" value="Genomic_DNA"/>
</dbReference>
<dbReference type="EC" id="2.1.1.72" evidence="3"/>
<dbReference type="EMBL" id="AACCXK010000004">
    <property type="protein sequence ID" value="EAK0452653.1"/>
    <property type="molecule type" value="Genomic_DNA"/>
</dbReference>
<evidence type="ECO:0000256" key="9">
    <source>
        <dbReference type="ARBA" id="ARBA00047942"/>
    </source>
</evidence>
<feature type="domain" description="Type I restriction modification DNA specificity" evidence="11">
    <location>
        <begin position="1117"/>
        <end position="1271"/>
    </location>
</feature>
<evidence type="ECO:0000259" key="11">
    <source>
        <dbReference type="Pfam" id="PF01420"/>
    </source>
</evidence>
<keyword evidence="5 14" id="KW-0808">Transferase</keyword>
<dbReference type="CDD" id="cd02440">
    <property type="entry name" value="AdoMet_MTases"/>
    <property type="match status" value="1"/>
</dbReference>
<dbReference type="InterPro" id="IPR003356">
    <property type="entry name" value="DNA_methylase_A-5"/>
</dbReference>
<organism evidence="14">
    <name type="scientific">Campylobacter fetus</name>
    <dbReference type="NCBI Taxonomy" id="196"/>
    <lineage>
        <taxon>Bacteria</taxon>
        <taxon>Pseudomonadati</taxon>
        <taxon>Campylobacterota</taxon>
        <taxon>Epsilonproteobacteria</taxon>
        <taxon>Campylobacterales</taxon>
        <taxon>Campylobacteraceae</taxon>
        <taxon>Campylobacter</taxon>
    </lineage>
</organism>
<feature type="coiled-coil region" evidence="10">
    <location>
        <begin position="1255"/>
        <end position="1282"/>
    </location>
</feature>
<dbReference type="RefSeq" id="WP_065843811.1">
    <property type="nucleotide sequence ID" value="NZ_AABUZP020000015.1"/>
</dbReference>
<dbReference type="PANTHER" id="PTHR42933">
    <property type="entry name" value="SLR6095 PROTEIN"/>
    <property type="match status" value="1"/>
</dbReference>
<evidence type="ECO:0000313" key="13">
    <source>
        <dbReference type="EMBL" id="EAK0452653.1"/>
    </source>
</evidence>
<keyword evidence="10" id="KW-0175">Coiled coil</keyword>
<dbReference type="InterPro" id="IPR051537">
    <property type="entry name" value="DNA_Adenine_Mtase"/>
</dbReference>
<dbReference type="InterPro" id="IPR000055">
    <property type="entry name" value="Restrct_endonuc_typeI_TRD"/>
</dbReference>
<dbReference type="GO" id="GO:0032259">
    <property type="term" value="P:methylation"/>
    <property type="evidence" value="ECO:0007669"/>
    <property type="project" value="UniProtKB-KW"/>
</dbReference>
<dbReference type="InterPro" id="IPR029063">
    <property type="entry name" value="SAM-dependent_MTases_sf"/>
</dbReference>
<evidence type="ECO:0000256" key="1">
    <source>
        <dbReference type="ARBA" id="ARBA00006594"/>
    </source>
</evidence>
<dbReference type="InterPro" id="IPR044946">
    <property type="entry name" value="Restrct_endonuc_typeI_TRD_sf"/>
</dbReference>
<dbReference type="PANTHER" id="PTHR42933:SF3">
    <property type="entry name" value="TYPE I RESTRICTION ENZYME MJAVIII METHYLASE SUBUNIT"/>
    <property type="match status" value="1"/>
</dbReference>
<dbReference type="GO" id="GO:0009307">
    <property type="term" value="P:DNA restriction-modification system"/>
    <property type="evidence" value="ECO:0007669"/>
    <property type="project" value="UniProtKB-KW"/>
</dbReference>
<evidence type="ECO:0000256" key="2">
    <source>
        <dbReference type="ARBA" id="ARBA00010923"/>
    </source>
</evidence>
<dbReference type="Pfam" id="PF01420">
    <property type="entry name" value="Methylase_S"/>
    <property type="match status" value="2"/>
</dbReference>
<evidence type="ECO:0000256" key="10">
    <source>
        <dbReference type="SAM" id="Coils"/>
    </source>
</evidence>
<evidence type="ECO:0000256" key="4">
    <source>
        <dbReference type="ARBA" id="ARBA00022603"/>
    </source>
</evidence>
<gene>
    <name evidence="13" type="ORF">AAH17_03145</name>
    <name evidence="14" type="ORF">AAH24_06100</name>
</gene>
<dbReference type="Gene3D" id="3.40.50.150">
    <property type="entry name" value="Vaccinia Virus protein VP39"/>
    <property type="match status" value="1"/>
</dbReference>
<comment type="catalytic activity">
    <reaction evidence="9">
        <text>a 2'-deoxyadenosine in DNA + S-adenosyl-L-methionine = an N(6)-methyl-2'-deoxyadenosine in DNA + S-adenosyl-L-homocysteine + H(+)</text>
        <dbReference type="Rhea" id="RHEA:15197"/>
        <dbReference type="Rhea" id="RHEA-COMP:12418"/>
        <dbReference type="Rhea" id="RHEA-COMP:12419"/>
        <dbReference type="ChEBI" id="CHEBI:15378"/>
        <dbReference type="ChEBI" id="CHEBI:57856"/>
        <dbReference type="ChEBI" id="CHEBI:59789"/>
        <dbReference type="ChEBI" id="CHEBI:90615"/>
        <dbReference type="ChEBI" id="CHEBI:90616"/>
        <dbReference type="EC" id="2.1.1.72"/>
    </reaction>
</comment>
<comment type="similarity">
    <text evidence="2">Belongs to the type-I restriction system S methylase family.</text>
</comment>
<keyword evidence="8" id="KW-0238">DNA-binding</keyword>
<dbReference type="GO" id="GO:0003677">
    <property type="term" value="F:DNA binding"/>
    <property type="evidence" value="ECO:0007669"/>
    <property type="project" value="UniProtKB-KW"/>
</dbReference>
<name>A0A5L8QMR0_CAMFE</name>
<comment type="similarity">
    <text evidence="1">Belongs to the N(4)/N(6)-methyltransferase family.</text>
</comment>
<comment type="caution">
    <text evidence="14">The sequence shown here is derived from an EMBL/GenBank/DDBJ whole genome shotgun (WGS) entry which is preliminary data.</text>
</comment>
<accession>A0A5L8QMR0</accession>
<dbReference type="Gene3D" id="3.90.220.20">
    <property type="entry name" value="DNA methylase specificity domains"/>
    <property type="match status" value="2"/>
</dbReference>
<evidence type="ECO:0000256" key="6">
    <source>
        <dbReference type="ARBA" id="ARBA00022691"/>
    </source>
</evidence>
<evidence type="ECO:0000313" key="14">
    <source>
        <dbReference type="EMBL" id="EAK0468929.1"/>
    </source>
</evidence>
<evidence type="ECO:0000256" key="3">
    <source>
        <dbReference type="ARBA" id="ARBA00011900"/>
    </source>
</evidence>
<dbReference type="GO" id="GO:0009007">
    <property type="term" value="F:site-specific DNA-methyltransferase (adenine-specific) activity"/>
    <property type="evidence" value="ECO:0007669"/>
    <property type="project" value="UniProtKB-EC"/>
</dbReference>
<evidence type="ECO:0000256" key="7">
    <source>
        <dbReference type="ARBA" id="ARBA00022747"/>
    </source>
</evidence>
<dbReference type="Pfam" id="PF02384">
    <property type="entry name" value="N6_Mtase"/>
    <property type="match status" value="1"/>
</dbReference>
<protein>
    <recommendedName>
        <fullName evidence="3">site-specific DNA-methyltransferase (adenine-specific)</fullName>
        <ecNumber evidence="3">2.1.1.72</ecNumber>
    </recommendedName>
</protein>
<evidence type="ECO:0000259" key="12">
    <source>
        <dbReference type="Pfam" id="PF02384"/>
    </source>
</evidence>
<dbReference type="PROSITE" id="PS00092">
    <property type="entry name" value="N6_MTASE"/>
    <property type="match status" value="1"/>
</dbReference>
<feature type="domain" description="DNA methylase adenine-specific" evidence="12">
    <location>
        <begin position="407"/>
        <end position="645"/>
    </location>
</feature>
<sequence length="1285" mass="147592">MVTKENLAQVLKLLEFKQNGDIFSKTYANDAVIKVDFKNFKIIYPLEIKKGDETTCNFSHTENLVVLECVNRLLEKGYKPANLELEPRWQLGRDAKSGKADILVKDESNLPYLIIECKTAGSEFSKEWNRMQNEPSQLISYHQQERSAKFLALYTSDFKDNELKFENYILNFNDNEIYLQSQGFAKSYQTATSAEEIFKVWSEIYKGDYSQVGIFEININPYEVGKSALCFDDLVELTSQNEDGKSYEDGKYHDFATILRKYNISGKENAFDKLVNLFLCKIYDETHNKENLQFCYRGVTADSFEAMQERLMKLYKDAMKEYLNEEITYVSDEQIDEQFSDFKRNKIKTQTLKNQINEFIRMLKFYSHSDFSFIEVHNKTLFEQNAQVLKAIIKLFENLRLTQNKTNQLLGNLFELFLQKGMKQDEGQFFTPIQICEFIVHSLPLKMLFDNGIPKVIDYACGAGHFLNTYANIAKSISNDSEAINSNIYGIEKEYRLSKVAKVSAAMYGQSGVKISYADALDESKFKERDFDLLIANPPYSVKGFLQTLSKNECEKYELFNYINLESSNAIECFFIERANRLLKSNSKVAIILPSSILNKDGVYEKTREIILRNFDIISITEFGSNTFGATGTNTVILFLSKKQTYVNGFNSQSYENLKENIESSLDFSNLYLLEGLLAYCEFMGYKKDEFREFLSGGYGEIYSHDIFKEYLNEFKNSSALSNLKKSKRYKDSNEKEALEQKEFLNFCLNLEKEKILFFSLLKDTKTLIIKSPSENKAQSKFLGYEWSNRKGSEGLKELQTPYFSPLFERENLDNPEKLCFLVRRAFILNDDFEKQKSKDPYVSFSQNLQIPANLSEFAFTTPLLKCLDFTSAKFNKAINLNIASSKNGVNLNPFEGSKFKLVKLGEICEILTGSTPSTQKKEFYGSDFPFYRPADLINGRNVNSSEVMVSKLGYESQRALPKKSILVSCIGTIGRVGMIEKSGIFNQQINALLPNNNYISEFLFYLFDTNFFKQLLIQQTHNTTVPIINKSKFSNIKIPLPPLEAQEKIVKECEEVEEKFKTIRMSIEEYKSLIKEILIKSCVITDASLEIGGGYEQNLAQILNDLPSPQNYGLSEWESVKLTNKDFILKIGKRVLDKDLTQDGINVFSANVKEPFGKINKDLIKDFSLDSVLWGIDGDWMTGFVKANEPFYPTDHCGVLRSKSHKAKILEFALFEVGAKFGFSRQNRASIERISNLTLSLPPLEAQEKIVKAIEFCEGEISNLNNELKTLENATSKILKRELF</sequence>
<keyword evidence="6" id="KW-0949">S-adenosyl-L-methionine</keyword>
<proteinExistence type="inferred from homology"/>
<dbReference type="SUPFAM" id="SSF53335">
    <property type="entry name" value="S-adenosyl-L-methionine-dependent methyltransferases"/>
    <property type="match status" value="1"/>
</dbReference>
<evidence type="ECO:0000256" key="5">
    <source>
        <dbReference type="ARBA" id="ARBA00022679"/>
    </source>
</evidence>
<keyword evidence="7" id="KW-0680">Restriction system</keyword>
<feature type="domain" description="Type I restriction modification DNA specificity" evidence="11">
    <location>
        <begin position="899"/>
        <end position="1059"/>
    </location>
</feature>
<reference evidence="14" key="1">
    <citation type="submission" date="2018-05" db="EMBL/GenBank/DDBJ databases">
        <authorList>
            <consortium name="PulseNet: The National Subtyping Network for Foodborne Disease Surveillance"/>
            <person name="Tarr C.L."/>
            <person name="Trees E."/>
            <person name="Katz L.S."/>
            <person name="Carleton-Romer H.A."/>
            <person name="Stroika S."/>
            <person name="Kucerova Z."/>
            <person name="Roache K.F."/>
            <person name="Sabol A.L."/>
            <person name="Besser J."/>
            <person name="Gerner-Smidt P."/>
        </authorList>
    </citation>
    <scope>NUCLEOTIDE SEQUENCE</scope>
    <source>
        <strain evidence="13">2014D-0197</strain>
        <strain evidence="14">D4313</strain>
    </source>
</reference>
<keyword evidence="4 14" id="KW-0489">Methyltransferase</keyword>
<dbReference type="GO" id="GO:0008170">
    <property type="term" value="F:N-methyltransferase activity"/>
    <property type="evidence" value="ECO:0007669"/>
    <property type="project" value="InterPro"/>
</dbReference>
<dbReference type="PRINTS" id="PR00507">
    <property type="entry name" value="N12N6MTFRASE"/>
</dbReference>
<evidence type="ECO:0000256" key="8">
    <source>
        <dbReference type="ARBA" id="ARBA00023125"/>
    </source>
</evidence>